<reference evidence="2" key="1">
    <citation type="submission" date="2020-10" db="EMBL/GenBank/DDBJ databases">
        <authorList>
            <person name="Gilroy R."/>
        </authorList>
    </citation>
    <scope>NUCLEOTIDE SEQUENCE</scope>
    <source>
        <strain evidence="2">CHK199-13235</strain>
    </source>
</reference>
<proteinExistence type="predicted"/>
<dbReference type="Proteomes" id="UP000824002">
    <property type="component" value="Unassembled WGS sequence"/>
</dbReference>
<dbReference type="PANTHER" id="PTHR30619:SF7">
    <property type="entry name" value="BETA-LACTAMASE DOMAIN PROTEIN"/>
    <property type="match status" value="1"/>
</dbReference>
<sequence length="334" mass="36239">MAKRRNYSRKRRKKPLNWGLIISAAILASAAFLAYLTLGSDLRQYLPKLDQVTAVFQEIWKELTSQHQQPAFSDSLSGEPGLTVHYIDVGQGDSMLLRCDGYDILIDAGENDQGAAVNAYLDKMGVEDLDLVIGTHPHSDHIGGLDTVLSEHTVKQVILPVIPDSQTPTTRTYEDVLDAIDAQGLSITDANPGDVYTFGEGKLEILGPVTDSYDNLNDFSIVCRLDYGEISFLFTGDMESDAEADLIDSGASLDADILKVGHHGSSTSTSQSFLDAVSPEGAVIEVGEGNSYNHPHKEVMDRLAAESCTVYRTDLNGSVVIGTDGQNWAVQTEK</sequence>
<reference evidence="2" key="2">
    <citation type="journal article" date="2021" name="PeerJ">
        <title>Extensive microbial diversity within the chicken gut microbiome revealed by metagenomics and culture.</title>
        <authorList>
            <person name="Gilroy R."/>
            <person name="Ravi A."/>
            <person name="Getino M."/>
            <person name="Pursley I."/>
            <person name="Horton D.L."/>
            <person name="Alikhan N.F."/>
            <person name="Baker D."/>
            <person name="Gharbi K."/>
            <person name="Hall N."/>
            <person name="Watson M."/>
            <person name="Adriaenssens E.M."/>
            <person name="Foster-Nyarko E."/>
            <person name="Jarju S."/>
            <person name="Secka A."/>
            <person name="Antonio M."/>
            <person name="Oren A."/>
            <person name="Chaudhuri R.R."/>
            <person name="La Ragione R."/>
            <person name="Hildebrand F."/>
            <person name="Pallen M.J."/>
        </authorList>
    </citation>
    <scope>NUCLEOTIDE SEQUENCE</scope>
    <source>
        <strain evidence="2">CHK199-13235</strain>
    </source>
</reference>
<feature type="domain" description="Metallo-beta-lactamase" evidence="1">
    <location>
        <begin position="91"/>
        <end position="288"/>
    </location>
</feature>
<dbReference type="SMART" id="SM00849">
    <property type="entry name" value="Lactamase_B"/>
    <property type="match status" value="1"/>
</dbReference>
<dbReference type="InterPro" id="IPR052159">
    <property type="entry name" value="Competence_DNA_uptake"/>
</dbReference>
<accession>A0A9D1FP25</accession>
<dbReference type="Pfam" id="PF00753">
    <property type="entry name" value="Lactamase_B"/>
    <property type="match status" value="1"/>
</dbReference>
<comment type="caution">
    <text evidence="2">The sequence shown here is derived from an EMBL/GenBank/DDBJ whole genome shotgun (WGS) entry which is preliminary data.</text>
</comment>
<dbReference type="PANTHER" id="PTHR30619">
    <property type="entry name" value="DNA INTERNALIZATION/COMPETENCE PROTEIN COMEC/REC2"/>
    <property type="match status" value="1"/>
</dbReference>
<name>A0A9D1FP25_9FIRM</name>
<evidence type="ECO:0000313" key="3">
    <source>
        <dbReference type="Proteomes" id="UP000824002"/>
    </source>
</evidence>
<protein>
    <submittedName>
        <fullName evidence="2">MBL fold metallo-hydrolase</fullName>
    </submittedName>
</protein>
<evidence type="ECO:0000259" key="1">
    <source>
        <dbReference type="SMART" id="SM00849"/>
    </source>
</evidence>
<dbReference type="EMBL" id="DVJP01000076">
    <property type="protein sequence ID" value="HIS77401.1"/>
    <property type="molecule type" value="Genomic_DNA"/>
</dbReference>
<gene>
    <name evidence="2" type="ORF">IAB51_11445</name>
</gene>
<organism evidence="2 3">
    <name type="scientific">Candidatus Merdivicinus excrementipullorum</name>
    <dbReference type="NCBI Taxonomy" id="2840867"/>
    <lineage>
        <taxon>Bacteria</taxon>
        <taxon>Bacillati</taxon>
        <taxon>Bacillota</taxon>
        <taxon>Clostridia</taxon>
        <taxon>Eubacteriales</taxon>
        <taxon>Oscillospiraceae</taxon>
        <taxon>Oscillospiraceae incertae sedis</taxon>
        <taxon>Candidatus Merdivicinus</taxon>
    </lineage>
</organism>
<dbReference type="InterPro" id="IPR001279">
    <property type="entry name" value="Metallo-B-lactamas"/>
</dbReference>
<dbReference type="AlphaFoldDB" id="A0A9D1FP25"/>
<dbReference type="InterPro" id="IPR035681">
    <property type="entry name" value="ComA-like_MBL"/>
</dbReference>
<dbReference type="SUPFAM" id="SSF56281">
    <property type="entry name" value="Metallo-hydrolase/oxidoreductase"/>
    <property type="match status" value="1"/>
</dbReference>
<dbReference type="InterPro" id="IPR036866">
    <property type="entry name" value="RibonucZ/Hydroxyglut_hydro"/>
</dbReference>
<evidence type="ECO:0000313" key="2">
    <source>
        <dbReference type="EMBL" id="HIS77401.1"/>
    </source>
</evidence>
<dbReference type="Gene3D" id="3.60.15.10">
    <property type="entry name" value="Ribonuclease Z/Hydroxyacylglutathione hydrolase-like"/>
    <property type="match status" value="1"/>
</dbReference>
<dbReference type="CDD" id="cd07731">
    <property type="entry name" value="ComA-like_MBL-fold"/>
    <property type="match status" value="1"/>
</dbReference>